<evidence type="ECO:0000256" key="1">
    <source>
        <dbReference type="ARBA" id="ARBA00004239"/>
    </source>
</evidence>
<gene>
    <name evidence="7" type="ORF">XENORESO_010146</name>
</gene>
<feature type="non-terminal residue" evidence="7">
    <location>
        <position position="998"/>
    </location>
</feature>
<feature type="domain" description="Fibronectin type-III" evidence="6">
    <location>
        <begin position="235"/>
        <end position="330"/>
    </location>
</feature>
<dbReference type="Gene3D" id="3.40.50.410">
    <property type="entry name" value="von Willebrand factor, type A domain"/>
    <property type="match status" value="1"/>
</dbReference>
<dbReference type="InterPro" id="IPR050991">
    <property type="entry name" value="ECM_Regulatory_Proteins"/>
</dbReference>
<evidence type="ECO:0000256" key="3">
    <source>
        <dbReference type="SAM" id="MobiDB-lite"/>
    </source>
</evidence>
<evidence type="ECO:0000256" key="4">
    <source>
        <dbReference type="SAM" id="SignalP"/>
    </source>
</evidence>
<feature type="domain" description="Fibronectin type-III" evidence="6">
    <location>
        <begin position="724"/>
        <end position="812"/>
    </location>
</feature>
<feature type="region of interest" description="Disordered" evidence="3">
    <location>
        <begin position="979"/>
        <end position="998"/>
    </location>
</feature>
<comment type="subcellular location">
    <subcellularLocation>
        <location evidence="1">Secreted</location>
        <location evidence="1">Extracellular space</location>
    </subcellularLocation>
</comment>
<keyword evidence="4" id="KW-0732">Signal</keyword>
<feature type="domain" description="Fibronectin type-III" evidence="6">
    <location>
        <begin position="331"/>
        <end position="423"/>
    </location>
</feature>
<dbReference type="InterPro" id="IPR013783">
    <property type="entry name" value="Ig-like_fold"/>
</dbReference>
<dbReference type="InterPro" id="IPR036116">
    <property type="entry name" value="FN3_sf"/>
</dbReference>
<dbReference type="SUPFAM" id="SSF53300">
    <property type="entry name" value="vWA-like"/>
    <property type="match status" value="1"/>
</dbReference>
<feature type="region of interest" description="Disordered" evidence="3">
    <location>
        <begin position="939"/>
        <end position="968"/>
    </location>
</feature>
<dbReference type="Proteomes" id="UP001444071">
    <property type="component" value="Unassembled WGS sequence"/>
</dbReference>
<feature type="domain" description="Fibronectin type-III" evidence="6">
    <location>
        <begin position="813"/>
        <end position="901"/>
    </location>
</feature>
<proteinExistence type="predicted"/>
<evidence type="ECO:0000313" key="8">
    <source>
        <dbReference type="Proteomes" id="UP001444071"/>
    </source>
</evidence>
<protein>
    <submittedName>
        <fullName evidence="7">Uncharacterized protein</fullName>
    </submittedName>
</protein>
<keyword evidence="8" id="KW-1185">Reference proteome</keyword>
<feature type="chain" id="PRO_5045059530" evidence="4">
    <location>
        <begin position="23"/>
        <end position="998"/>
    </location>
</feature>
<dbReference type="CDD" id="cd00063">
    <property type="entry name" value="FN3"/>
    <property type="match status" value="5"/>
</dbReference>
<dbReference type="InterPro" id="IPR036465">
    <property type="entry name" value="vWFA_dom_sf"/>
</dbReference>
<dbReference type="PANTHER" id="PTHR46708">
    <property type="entry name" value="TENASCIN"/>
    <property type="match status" value="1"/>
</dbReference>
<dbReference type="Pfam" id="PF00041">
    <property type="entry name" value="fn3"/>
    <property type="match status" value="5"/>
</dbReference>
<dbReference type="InterPro" id="IPR003961">
    <property type="entry name" value="FN3_dom"/>
</dbReference>
<dbReference type="PROSITE" id="PS50234">
    <property type="entry name" value="VWFA"/>
    <property type="match status" value="1"/>
</dbReference>
<accession>A0ABV0WJR0</accession>
<evidence type="ECO:0000313" key="7">
    <source>
        <dbReference type="EMBL" id="MEQ2268672.1"/>
    </source>
</evidence>
<dbReference type="SUPFAM" id="SSF49265">
    <property type="entry name" value="Fibronectin type III"/>
    <property type="match status" value="4"/>
</dbReference>
<dbReference type="PANTHER" id="PTHR46708:SF2">
    <property type="entry name" value="FIBRONECTIN TYPE-III DOMAIN-CONTAINING PROTEIN"/>
    <property type="match status" value="1"/>
</dbReference>
<evidence type="ECO:0000259" key="6">
    <source>
        <dbReference type="PROSITE" id="PS50853"/>
    </source>
</evidence>
<sequence length="998" mass="108899">MGLSSVWIFLLCFSVFYPRAAAQAEACRTVVQADIVFLVDESWSVGQTSFFRVKDFISAIMSSFQDNAVGADGVRFGVTLFGDVPRMLVALTDYSSLEDLLRTVGDLPYGGGSRRTGSALRFLVDSVFSPAISRDFTPKIAVLLTTGLSDDQVDIGAKAVADSGITLFAVGVGGADVSELRRIVSEPFAEHLLQCADFSLLKTLLPKLSRRLCFSASEPPRPVKTTQPSDEHVVGPRDLQVSELAHSSLRLTWSQATGDVTGYRLLVTPLSSKGQLLLNQQRQLDLKADMSTTVVTELSPKTEFSLTLYAIYPNLIGNSETITTKTTSLPKVSNFRVIEEGLFSLRLGWTPPLGKLNGFKIFIPRSNRPGLTYEQLLPGDISSHVIDSLEEDKKYTISIYAVYPDGPSEPVSLVGKTLKLVPVKQFLVQNATTDTVQARWASVKGATGYRLTWASPDGHIENINLGDTFNFYMIQGLHSGSDYIFTINPIFGDIEGPVTTNKVKTLESSAVQTLKVSAVSTSSAVVSWNRVPGATGYRLAWGPTPEFAGQDRPRQLALNSSTTEYKLKNVAHDTEYVLTLYVLCSFDFSAPLGYVSNFKVTSYTSTSIAVEWSPIVGATEFKLSWYSGKSFNLTFSLFYSTLPTFFKVYIYFPHVKMSVSMLTDDSTPQFQYLDPSVLSHQIKGLNPQSIYTITICAVYGNSEGPDITLSQLTSAVSESEPIQPVRELKVVDIGVNSFTLSWKKTPRVSGYKISWIPFLGGNEKSQVVPATSTMFTMDNLQESSAYKIQVSPVVGSREGSPVLVTARTLDLPKVEGFSALNTTESSTVLNWTRVADVSGYLLSWRHISVLETETETLGPAFSSYKISDLQYGRTYIFAIRPLYGEVEGPISTVYQRILGQDDPVKPGLSVPATVASNSPHVTAGPHTVFTINATFAKPATKDPEAPTAAPQTKSITPKKPPVQPTATEVKEAAFTSLKLTTATTKPTAPPQPVCWKTK</sequence>
<dbReference type="Pfam" id="PF00092">
    <property type="entry name" value="VWA"/>
    <property type="match status" value="1"/>
</dbReference>
<dbReference type="EMBL" id="JAHRIM010050361">
    <property type="protein sequence ID" value="MEQ2268672.1"/>
    <property type="molecule type" value="Genomic_DNA"/>
</dbReference>
<name>A0ABV0WJR0_9TELE</name>
<feature type="signal peptide" evidence="4">
    <location>
        <begin position="1"/>
        <end position="22"/>
    </location>
</feature>
<feature type="domain" description="Fibronectin type-III" evidence="6">
    <location>
        <begin position="510"/>
        <end position="604"/>
    </location>
</feature>
<comment type="caution">
    <text evidence="7">The sequence shown here is derived from an EMBL/GenBank/DDBJ whole genome shotgun (WGS) entry which is preliminary data.</text>
</comment>
<keyword evidence="2" id="KW-0677">Repeat</keyword>
<reference evidence="7 8" key="1">
    <citation type="submission" date="2021-06" db="EMBL/GenBank/DDBJ databases">
        <authorList>
            <person name="Palmer J.M."/>
        </authorList>
    </citation>
    <scope>NUCLEOTIDE SEQUENCE [LARGE SCALE GENOMIC DNA]</scope>
    <source>
        <strain evidence="7 8">XR_2019</strain>
        <tissue evidence="7">Muscle</tissue>
    </source>
</reference>
<dbReference type="PROSITE" id="PS50853">
    <property type="entry name" value="FN3"/>
    <property type="match status" value="5"/>
</dbReference>
<evidence type="ECO:0000256" key="2">
    <source>
        <dbReference type="ARBA" id="ARBA00022737"/>
    </source>
</evidence>
<dbReference type="Gene3D" id="2.60.40.10">
    <property type="entry name" value="Immunoglobulins"/>
    <property type="match status" value="7"/>
</dbReference>
<feature type="domain" description="VWFA" evidence="5">
    <location>
        <begin position="34"/>
        <end position="208"/>
    </location>
</feature>
<dbReference type="SMART" id="SM00327">
    <property type="entry name" value="VWA"/>
    <property type="match status" value="1"/>
</dbReference>
<dbReference type="SMART" id="SM00060">
    <property type="entry name" value="FN3"/>
    <property type="match status" value="7"/>
</dbReference>
<evidence type="ECO:0000259" key="5">
    <source>
        <dbReference type="PROSITE" id="PS50234"/>
    </source>
</evidence>
<dbReference type="InterPro" id="IPR002035">
    <property type="entry name" value="VWF_A"/>
</dbReference>
<organism evidence="7 8">
    <name type="scientific">Xenotaenia resolanae</name>
    <dbReference type="NCBI Taxonomy" id="208358"/>
    <lineage>
        <taxon>Eukaryota</taxon>
        <taxon>Metazoa</taxon>
        <taxon>Chordata</taxon>
        <taxon>Craniata</taxon>
        <taxon>Vertebrata</taxon>
        <taxon>Euteleostomi</taxon>
        <taxon>Actinopterygii</taxon>
        <taxon>Neopterygii</taxon>
        <taxon>Teleostei</taxon>
        <taxon>Neoteleostei</taxon>
        <taxon>Acanthomorphata</taxon>
        <taxon>Ovalentaria</taxon>
        <taxon>Atherinomorphae</taxon>
        <taxon>Cyprinodontiformes</taxon>
        <taxon>Goodeidae</taxon>
        <taxon>Xenotaenia</taxon>
    </lineage>
</organism>